<dbReference type="GO" id="GO:0006895">
    <property type="term" value="P:Golgi to endosome transport"/>
    <property type="evidence" value="ECO:0007669"/>
    <property type="project" value="InterPro"/>
</dbReference>
<feature type="region of interest" description="Disordered" evidence="1">
    <location>
        <begin position="144"/>
        <end position="226"/>
    </location>
</feature>
<name>A0A3Q3JSL8_MONAL</name>
<dbReference type="GO" id="GO:0005768">
    <property type="term" value="C:endosome"/>
    <property type="evidence" value="ECO:0007669"/>
    <property type="project" value="TreeGrafter"/>
</dbReference>
<proteinExistence type="predicted"/>
<evidence type="ECO:0000313" key="3">
    <source>
        <dbReference type="Proteomes" id="UP000261600"/>
    </source>
</evidence>
<dbReference type="AlphaFoldDB" id="A0A3Q3JSL8"/>
<dbReference type="Proteomes" id="UP000261600">
    <property type="component" value="Unplaced"/>
</dbReference>
<evidence type="ECO:0000313" key="2">
    <source>
        <dbReference type="Ensembl" id="ENSMALP00000019625.1"/>
    </source>
</evidence>
<dbReference type="STRING" id="43700.ENSMALP00000019625"/>
<feature type="compositionally biased region" description="Polar residues" evidence="1">
    <location>
        <begin position="179"/>
        <end position="188"/>
    </location>
</feature>
<reference evidence="2" key="2">
    <citation type="submission" date="2025-09" db="UniProtKB">
        <authorList>
            <consortium name="Ensembl"/>
        </authorList>
    </citation>
    <scope>IDENTIFICATION</scope>
</reference>
<reference evidence="2" key="1">
    <citation type="submission" date="2025-08" db="UniProtKB">
        <authorList>
            <consortium name="Ensembl"/>
        </authorList>
    </citation>
    <scope>IDENTIFICATION</scope>
</reference>
<protein>
    <submittedName>
        <fullName evidence="2">Uncharacterized protein</fullName>
    </submittedName>
</protein>
<organism evidence="2 3">
    <name type="scientific">Monopterus albus</name>
    <name type="common">Swamp eel</name>
    <dbReference type="NCBI Taxonomy" id="43700"/>
    <lineage>
        <taxon>Eukaryota</taxon>
        <taxon>Metazoa</taxon>
        <taxon>Chordata</taxon>
        <taxon>Craniata</taxon>
        <taxon>Vertebrata</taxon>
        <taxon>Euteleostomi</taxon>
        <taxon>Actinopterygii</taxon>
        <taxon>Neopterygii</taxon>
        <taxon>Teleostei</taxon>
        <taxon>Neoteleostei</taxon>
        <taxon>Acanthomorphata</taxon>
        <taxon>Anabantaria</taxon>
        <taxon>Synbranchiformes</taxon>
        <taxon>Synbranchidae</taxon>
        <taxon>Monopterus</taxon>
    </lineage>
</organism>
<dbReference type="Ensembl" id="ENSMALT00000020012.1">
    <property type="protein sequence ID" value="ENSMALP00000019625.1"/>
    <property type="gene ID" value="ENSMALG00000013699.1"/>
</dbReference>
<dbReference type="PANTHER" id="PTHR14042">
    <property type="entry name" value="DOPEY-RELATED"/>
    <property type="match status" value="1"/>
</dbReference>
<evidence type="ECO:0000256" key="1">
    <source>
        <dbReference type="SAM" id="MobiDB-lite"/>
    </source>
</evidence>
<accession>A0A3Q3JSL8</accession>
<dbReference type="InterPro" id="IPR040314">
    <property type="entry name" value="DOP1"/>
</dbReference>
<sequence length="473" mass="52697">SQSPFSKDHTQLSSKLRENKKTAELIKTANLLFNSFEPYYMWDYIARWFEECCSSRRAQQCSGNIDPTELSLVEFCQLVDFLLDIVSLETYIEIQTEHLPQLLLRMVAALTCHLQALSLGELTQCLRLCSKILSKVQPPLVSPLALPSGPHSHDMEDKRVRKSVNPPASGEVFEDGENPPSSRSSESGFTDFVQYQEDGPEETGRTLHPNPVVKTGHRSSGPSQTKPLDKPVMQCCLEHFQQFLSCLIPLYIMPVHVDRPEGERNGVMQSGPLVSEGSQHSDHIESWSGSGLIPRERVAAFTAACQLFLECSSFPVYIAEGNLNQNHSQHLTVCALLFEQVRFDFSLQGVAISLLMDLVGLTQSVAMVTAESVASNGSSESTQPMSPSQGRLAVVIRPPLTQGILKYIADKTDFFKSVALILWDQLSEGTPQHHQRSVELFYQLHNLVPSSSICEDVISQQLMHRDKVCTVHT</sequence>
<dbReference type="GO" id="GO:0005829">
    <property type="term" value="C:cytosol"/>
    <property type="evidence" value="ECO:0007669"/>
    <property type="project" value="GOC"/>
</dbReference>
<dbReference type="PANTHER" id="PTHR14042:SF22">
    <property type="entry name" value="PROTEIN DOPEY-1"/>
    <property type="match status" value="1"/>
</dbReference>
<keyword evidence="3" id="KW-1185">Reference proteome</keyword>
<dbReference type="GO" id="GO:0005802">
    <property type="term" value="C:trans-Golgi network"/>
    <property type="evidence" value="ECO:0007669"/>
    <property type="project" value="TreeGrafter"/>
</dbReference>